<dbReference type="EMBL" id="QCYK01000002">
    <property type="protein sequence ID" value="PUZ26334.1"/>
    <property type="molecule type" value="Genomic_DNA"/>
</dbReference>
<evidence type="ECO:0000313" key="2">
    <source>
        <dbReference type="Proteomes" id="UP000244450"/>
    </source>
</evidence>
<dbReference type="InterPro" id="IPR041662">
    <property type="entry name" value="SusD-like_2"/>
</dbReference>
<evidence type="ECO:0000313" key="1">
    <source>
        <dbReference type="EMBL" id="PUZ26334.1"/>
    </source>
</evidence>
<dbReference type="AlphaFoldDB" id="A0A2T7BJ97"/>
<dbReference type="Pfam" id="PF12771">
    <property type="entry name" value="SusD-like_2"/>
    <property type="match status" value="1"/>
</dbReference>
<dbReference type="RefSeq" id="WP_108688172.1">
    <property type="nucleotide sequence ID" value="NZ_QCYK01000002.1"/>
</dbReference>
<protein>
    <submittedName>
        <fullName evidence="1">SusD/RagB family nutrient-binding outer membrane lipoprotein</fullName>
    </submittedName>
</protein>
<dbReference type="OrthoDB" id="9766256at2"/>
<gene>
    <name evidence="1" type="ORF">DCC81_19120</name>
</gene>
<dbReference type="Gene3D" id="1.25.40.390">
    <property type="match status" value="1"/>
</dbReference>
<proteinExistence type="predicted"/>
<dbReference type="SUPFAM" id="SSF48452">
    <property type="entry name" value="TPR-like"/>
    <property type="match status" value="1"/>
</dbReference>
<sequence>MRKLLITISIIGGSLLLGACRKDFVKINTDPNTATSLNPQYLLSTVLVNSAYTYQDDAYMDKPGEAGRYFTKVRNEADDLFGWSSVTWDGYYNTLSLNYQLYNFAKTQHQGQYMAVSEILRAFNFSRITDLYGDCPYSEALQLKENANVHPRYDAQQDIYTDLLKRLTAANDSLANATLDVDKTYDIMYGGNLLKWRKFANALHLRLLMRISSKDKTAFTQMQDMLNDASRFPLFTTFEEEACIPYLGKTKSDSWPGGNLVNSVTETQKYKPSKELVDALLSLNDPRLPVWIAPVEQATGYTVDGNKYVGVPNAIPAPYDYNGGEAHISELAPLFFSNADPLLKASLMTYAEQCFILAEAAQQGGVTVKGETAQTLYEKGIRGSMGAYKIDGAAQDSYLKQPGVAYDGTLKQLIQQKWIAGFMKGFEGWFDNRRTGLPAFTLGPLSALRTIPARYLYPTLETSLNADNYNKAVATQGADKTTTLMWYLKK</sequence>
<dbReference type="PROSITE" id="PS51257">
    <property type="entry name" value="PROKAR_LIPOPROTEIN"/>
    <property type="match status" value="1"/>
</dbReference>
<comment type="caution">
    <text evidence="1">The sequence shown here is derived from an EMBL/GenBank/DDBJ whole genome shotgun (WGS) entry which is preliminary data.</text>
</comment>
<keyword evidence="2" id="KW-1185">Reference proteome</keyword>
<keyword evidence="1" id="KW-0449">Lipoprotein</keyword>
<organism evidence="1 2">
    <name type="scientific">Chitinophaga parva</name>
    <dbReference type="NCBI Taxonomy" id="2169414"/>
    <lineage>
        <taxon>Bacteria</taxon>
        <taxon>Pseudomonadati</taxon>
        <taxon>Bacteroidota</taxon>
        <taxon>Chitinophagia</taxon>
        <taxon>Chitinophagales</taxon>
        <taxon>Chitinophagaceae</taxon>
        <taxon>Chitinophaga</taxon>
    </lineage>
</organism>
<dbReference type="Proteomes" id="UP000244450">
    <property type="component" value="Unassembled WGS sequence"/>
</dbReference>
<name>A0A2T7BJ97_9BACT</name>
<dbReference type="InterPro" id="IPR011990">
    <property type="entry name" value="TPR-like_helical_dom_sf"/>
</dbReference>
<accession>A0A2T7BJ97</accession>
<reference evidence="1 2" key="1">
    <citation type="submission" date="2018-04" db="EMBL/GenBank/DDBJ databases">
        <title>Chitinophaga fuyangensis sp. nov., isolated from soil in a chemical factory.</title>
        <authorList>
            <person name="Chen K."/>
        </authorList>
    </citation>
    <scope>NUCLEOTIDE SEQUENCE [LARGE SCALE GENOMIC DNA]</scope>
    <source>
        <strain evidence="1 2">LY-1</strain>
    </source>
</reference>